<dbReference type="EMBL" id="KI913114">
    <property type="protein sequence ID" value="ETV88665.1"/>
    <property type="molecule type" value="Genomic_DNA"/>
</dbReference>
<dbReference type="VEuPathDB" id="FungiDB:H257_00197"/>
<accession>W4H9G5</accession>
<dbReference type="RefSeq" id="XP_009821065.1">
    <property type="nucleotide sequence ID" value="XM_009822763.1"/>
</dbReference>
<organism evidence="2">
    <name type="scientific">Aphanomyces astaci</name>
    <name type="common">Crayfish plague agent</name>
    <dbReference type="NCBI Taxonomy" id="112090"/>
    <lineage>
        <taxon>Eukaryota</taxon>
        <taxon>Sar</taxon>
        <taxon>Stramenopiles</taxon>
        <taxon>Oomycota</taxon>
        <taxon>Saprolegniomycetes</taxon>
        <taxon>Saprolegniales</taxon>
        <taxon>Verrucalvaceae</taxon>
        <taxon>Aphanomyces</taxon>
    </lineage>
</organism>
<evidence type="ECO:0000256" key="1">
    <source>
        <dbReference type="SAM" id="MobiDB-lite"/>
    </source>
</evidence>
<dbReference type="AlphaFoldDB" id="W4H9G5"/>
<reference evidence="2" key="1">
    <citation type="submission" date="2013-12" db="EMBL/GenBank/DDBJ databases">
        <title>The Genome Sequence of Aphanomyces astaci APO3.</title>
        <authorList>
            <consortium name="The Broad Institute Genomics Platform"/>
            <person name="Russ C."/>
            <person name="Tyler B."/>
            <person name="van West P."/>
            <person name="Dieguez-Uribeondo J."/>
            <person name="Young S.K."/>
            <person name="Zeng Q."/>
            <person name="Gargeya S."/>
            <person name="Fitzgerald M."/>
            <person name="Abouelleil A."/>
            <person name="Alvarado L."/>
            <person name="Chapman S.B."/>
            <person name="Gainer-Dewar J."/>
            <person name="Goldberg J."/>
            <person name="Griggs A."/>
            <person name="Gujja S."/>
            <person name="Hansen M."/>
            <person name="Howarth C."/>
            <person name="Imamovic A."/>
            <person name="Ireland A."/>
            <person name="Larimer J."/>
            <person name="McCowan C."/>
            <person name="Murphy C."/>
            <person name="Pearson M."/>
            <person name="Poon T.W."/>
            <person name="Priest M."/>
            <person name="Roberts A."/>
            <person name="Saif S."/>
            <person name="Shea T."/>
            <person name="Sykes S."/>
            <person name="Wortman J."/>
            <person name="Nusbaum C."/>
            <person name="Birren B."/>
        </authorList>
    </citation>
    <scope>NUCLEOTIDE SEQUENCE [LARGE SCALE GENOMIC DNA]</scope>
    <source>
        <strain evidence="2">APO3</strain>
    </source>
</reference>
<feature type="compositionally biased region" description="Basic residues" evidence="1">
    <location>
        <begin position="502"/>
        <end position="513"/>
    </location>
</feature>
<feature type="region of interest" description="Disordered" evidence="1">
    <location>
        <begin position="599"/>
        <end position="626"/>
    </location>
</feature>
<name>W4H9G5_APHAT</name>
<gene>
    <name evidence="2" type="ORF">H257_00197</name>
</gene>
<dbReference type="OrthoDB" id="161629at2759"/>
<dbReference type="GeneID" id="20802193"/>
<feature type="region of interest" description="Disordered" evidence="1">
    <location>
        <begin position="488"/>
        <end position="583"/>
    </location>
</feature>
<protein>
    <submittedName>
        <fullName evidence="2">Uncharacterized protein</fullName>
    </submittedName>
</protein>
<feature type="compositionally biased region" description="Polar residues" evidence="1">
    <location>
        <begin position="534"/>
        <end position="557"/>
    </location>
</feature>
<proteinExistence type="predicted"/>
<sequence>MSFFTPPLKQKSAHAQAHDAVSFTLSQGKKKRSMKQLNMADDDENDPKVFTAINSLGSIQDDSSSGSDSECEVFFDAKPSQADAVHAHTPNNFALDFQVSSVAVDRAGRFVVAGFNNGTIRLYPLSGCSTAPVVVGSLETDATASIDENKLVFRKGVVLEHISARGMYTQLRVNVVIPDDGRFIFAGVYRGSTEILVIDIDSIRLPTDVVGVPTAEVNTHSYSDAKLRGFGAVRAMPSSQPSSLVTTEYQVLCGLGIKNLHLWRFYWDPTCRDDDSKWTWQCIFDRQTNGISLEYLAFGAAPNQIISKSEHQSIRVWTIDETADAMTFDFDDIKQTQDTVQVCGQYAFGGQERLAMVSLDTAQRIELDLPSSVAPTARPTLNNRKRQLRTVTLLCGVPDGITLGVCSDGSVFAHDMAGESGLGIHCPPAPVTGYDTFYKDQPSPLLSLVPCDGSTTDDDDGKQWKVVMANSTQLQVLSLNEFLHLPPTTRVVPAPKPPKSAPQRKKQPSKKRVPPVQLDQQVDSTKVKKAAPATVQSKPPQPTVPQWSYNVVVTSTPDPKKRKDATPTLLLTTPEPKKRKQQPVVNSDLIVNTSAVKPSVVTAEPREEHTKPAITPHTSPEKPPPVVVPRIVQTSCLYRTPEPKKSKAAQVLSPVVSISPSSSPCVRTPLPSTPPATNNWSPFVIPKKTKAPAFTLDEPPQSIVTVPQQEEEPTAPKSTGNAPVGVQCPSPLLPHVEPVISTPATAREPKLSPTVASLATTPHPIIPHDMSAASPPPPHSDHTVNTCGVRRRSLLMQVTTLQLDDHLDAKRPLPTDVAVATTQRFAKERSDLMSSFQGAHRQLVRLVCTQMHRQQDPVSMDRIDLDAVREKFQLDVRNLLGMQQLEADALHASHVMQWSVLGLDGFDMPRLVPTFPVPRLFG</sequence>
<evidence type="ECO:0000313" key="2">
    <source>
        <dbReference type="EMBL" id="ETV88665.1"/>
    </source>
</evidence>
<dbReference type="SUPFAM" id="SSF69322">
    <property type="entry name" value="Tricorn protease domain 2"/>
    <property type="match status" value="1"/>
</dbReference>